<feature type="compositionally biased region" description="Basic residues" evidence="1">
    <location>
        <begin position="171"/>
        <end position="182"/>
    </location>
</feature>
<dbReference type="EMBL" id="JAOAOG010000273">
    <property type="protein sequence ID" value="KAJ6233869.1"/>
    <property type="molecule type" value="Genomic_DNA"/>
</dbReference>
<feature type="compositionally biased region" description="Basic residues" evidence="1">
    <location>
        <begin position="112"/>
        <end position="122"/>
    </location>
</feature>
<feature type="compositionally biased region" description="Basic and acidic residues" evidence="1">
    <location>
        <begin position="267"/>
        <end position="304"/>
    </location>
</feature>
<evidence type="ECO:0000259" key="2">
    <source>
        <dbReference type="PROSITE" id="PS50172"/>
    </source>
</evidence>
<dbReference type="Pfam" id="PF12738">
    <property type="entry name" value="PTCB-BRCT"/>
    <property type="match status" value="1"/>
</dbReference>
<reference evidence="3" key="1">
    <citation type="submission" date="2022-08" db="EMBL/GenBank/DDBJ databases">
        <title>Novel sulfate-reducing endosymbionts in the free-living metamonad Anaeramoeba.</title>
        <authorList>
            <person name="Jerlstrom-Hultqvist J."/>
            <person name="Cepicka I."/>
            <person name="Gallot-Lavallee L."/>
            <person name="Salas-Leiva D."/>
            <person name="Curtis B.A."/>
            <person name="Zahonova K."/>
            <person name="Pipaliya S."/>
            <person name="Dacks J."/>
            <person name="Roger A.J."/>
        </authorList>
    </citation>
    <scope>NUCLEOTIDE SEQUENCE</scope>
    <source>
        <strain evidence="3">Schooner1</strain>
    </source>
</reference>
<keyword evidence="4" id="KW-1185">Reference proteome</keyword>
<dbReference type="PROSITE" id="PS50172">
    <property type="entry name" value="BRCT"/>
    <property type="match status" value="1"/>
</dbReference>
<dbReference type="Gene3D" id="3.40.50.10190">
    <property type="entry name" value="BRCT domain"/>
    <property type="match status" value="1"/>
</dbReference>
<dbReference type="CDD" id="cd17716">
    <property type="entry name" value="BRCT_microcephalin_rpt1"/>
    <property type="match status" value="1"/>
</dbReference>
<feature type="domain" description="BRCT" evidence="2">
    <location>
        <begin position="1"/>
        <end position="93"/>
    </location>
</feature>
<dbReference type="Proteomes" id="UP001150062">
    <property type="component" value="Unassembled WGS sequence"/>
</dbReference>
<accession>A0ABQ8XP35</accession>
<feature type="compositionally biased region" description="Basic residues" evidence="1">
    <location>
        <begin position="364"/>
        <end position="384"/>
    </location>
</feature>
<organism evidence="3 4">
    <name type="scientific">Anaeramoeba flamelloides</name>
    <dbReference type="NCBI Taxonomy" id="1746091"/>
    <lineage>
        <taxon>Eukaryota</taxon>
        <taxon>Metamonada</taxon>
        <taxon>Anaeramoebidae</taxon>
        <taxon>Anaeramoeba</taxon>
    </lineage>
</organism>
<dbReference type="PANTHER" id="PTHR14625:SF3">
    <property type="entry name" value="MICROCEPHALIN"/>
    <property type="match status" value="1"/>
</dbReference>
<protein>
    <submittedName>
        <fullName evidence="3">Microcephalin</fullName>
    </submittedName>
</protein>
<gene>
    <name evidence="3" type="ORF">M0813_29546</name>
</gene>
<name>A0ABQ8XP35_9EUKA</name>
<comment type="caution">
    <text evidence="3">The sequence shown here is derived from an EMBL/GenBank/DDBJ whole genome shotgun (WGS) entry which is preliminary data.</text>
</comment>
<evidence type="ECO:0000313" key="4">
    <source>
        <dbReference type="Proteomes" id="UP001150062"/>
    </source>
</evidence>
<evidence type="ECO:0000256" key="1">
    <source>
        <dbReference type="SAM" id="MobiDB-lite"/>
    </source>
</evidence>
<proteinExistence type="predicted"/>
<sequence length="455" mass="53476">MDDKFLNNLTIYIEVFTSEGTINSSKIFTNKLEKMGAVISKTFTNSVDLIVFKDGYLSTYNKAKKKEILLVSPLWVHKCESQNEKVDPQDFPASEINEALFSNRTPLDKLLGSRKKSRRRKTLNPLNTPSWHKSEKKIHSSKTDRKMRNLKRLQTNLNQERLIKTIDNQNKKKKKKKKKFSKQSKDEQGNSVFQNSKKHPIKQLFTDLTNTSDSQKSDFFDLNSNLNFNIFPLNGNLKEKKTTKKMRKDFNETFARDQKITKKPKKKNDEGEEKGKGNQKEKEKEKEKQKRKEKQKEKDREIIKQKKKTKRFNSNNSNFFHLNNSPSFNPVSTPRPRFKRSCISTPVPINRVKEDQKLKPNTPKLKKFAKQKMSNKKQAKKKNRLRDTTNQTNSINDQNGNKIQTPNINRFKKGRNAQLNTPTKQLGFQFDFESLVKSVKKSQKKRRKKRFLKQK</sequence>
<dbReference type="SMART" id="SM00292">
    <property type="entry name" value="BRCT"/>
    <property type="match status" value="1"/>
</dbReference>
<feature type="compositionally biased region" description="Polar residues" evidence="1">
    <location>
        <begin position="388"/>
        <end position="408"/>
    </location>
</feature>
<dbReference type="InterPro" id="IPR036420">
    <property type="entry name" value="BRCT_dom_sf"/>
</dbReference>
<feature type="region of interest" description="Disordered" evidence="1">
    <location>
        <begin position="242"/>
        <end position="410"/>
    </location>
</feature>
<dbReference type="InterPro" id="IPR022047">
    <property type="entry name" value="Microcephalin-like"/>
</dbReference>
<evidence type="ECO:0000313" key="3">
    <source>
        <dbReference type="EMBL" id="KAJ6233869.1"/>
    </source>
</evidence>
<dbReference type="PANTHER" id="PTHR14625">
    <property type="entry name" value="MICROCEPHALIN"/>
    <property type="match status" value="1"/>
</dbReference>
<dbReference type="SUPFAM" id="SSF52113">
    <property type="entry name" value="BRCT domain"/>
    <property type="match status" value="1"/>
</dbReference>
<feature type="compositionally biased region" description="Low complexity" evidence="1">
    <location>
        <begin position="312"/>
        <end position="329"/>
    </location>
</feature>
<feature type="region of interest" description="Disordered" evidence="1">
    <location>
        <begin position="107"/>
        <end position="198"/>
    </location>
</feature>
<dbReference type="InterPro" id="IPR001357">
    <property type="entry name" value="BRCT_dom"/>
</dbReference>
<feature type="compositionally biased region" description="Basic and acidic residues" evidence="1">
    <location>
        <begin position="137"/>
        <end position="147"/>
    </location>
</feature>
<feature type="compositionally biased region" description="Basic and acidic residues" evidence="1">
    <location>
        <begin position="248"/>
        <end position="260"/>
    </location>
</feature>